<evidence type="ECO:0000313" key="6">
    <source>
        <dbReference type="Proteomes" id="UP000054742"/>
    </source>
</evidence>
<reference evidence="5 6" key="1">
    <citation type="submission" date="2015-11" db="EMBL/GenBank/DDBJ databases">
        <title>Genomic analysis of 38 Legionella species identifies large and diverse effector repertoires.</title>
        <authorList>
            <person name="Burstein D."/>
            <person name="Amaro F."/>
            <person name="Zusman T."/>
            <person name="Lifshitz Z."/>
            <person name="Cohen O."/>
            <person name="Gilbert J.A."/>
            <person name="Pupko T."/>
            <person name="Shuman H.A."/>
            <person name="Segal G."/>
        </authorList>
    </citation>
    <scope>NUCLEOTIDE SEQUENCE [LARGE SCALE GENOMIC DNA]</scope>
    <source>
        <strain evidence="5 6">ATCC 43878</strain>
    </source>
</reference>
<proteinExistence type="inferred from homology"/>
<dbReference type="OrthoDB" id="9808862at2"/>
<protein>
    <submittedName>
        <fullName evidence="5">Hydrogenase expression/formation protein</fullName>
    </submittedName>
</protein>
<dbReference type="NCBIfam" id="TIGR00072">
    <property type="entry name" value="hydrog_prot"/>
    <property type="match status" value="1"/>
</dbReference>
<accession>A0A0W0ST32</accession>
<evidence type="ECO:0000256" key="4">
    <source>
        <dbReference type="ARBA" id="ARBA00022801"/>
    </source>
</evidence>
<dbReference type="CDD" id="cd00518">
    <property type="entry name" value="H2MP"/>
    <property type="match status" value="1"/>
</dbReference>
<dbReference type="InterPro" id="IPR000671">
    <property type="entry name" value="Peptidase_A31"/>
</dbReference>
<dbReference type="PANTHER" id="PTHR30302:SF1">
    <property type="entry name" value="HYDROGENASE 2 MATURATION PROTEASE"/>
    <property type="match status" value="1"/>
</dbReference>
<dbReference type="PANTHER" id="PTHR30302">
    <property type="entry name" value="HYDROGENASE 1 MATURATION PROTEASE"/>
    <property type="match status" value="1"/>
</dbReference>
<name>A0A0W0ST32_9GAMM</name>
<comment type="similarity">
    <text evidence="1">Belongs to the peptidase A31 family.</text>
</comment>
<sequence>MIELRVLGIGSPFGDDSLGWEVIKLLRQQDPLQQYSNKRLQLLCCDRPGLHLLELMRDVKTIFLIDAVKINGEVGALHYLKNEEIEVISPVQSTHELGVGYVMKIGNVLNSLPQEIVFYGIEIGDILFQFELSMPIKNAIEKLSFRIGNDIASLLD</sequence>
<gene>
    <name evidence="5" type="primary">vhtD</name>
    <name evidence="5" type="ORF">Lbru_0496</name>
</gene>
<evidence type="ECO:0000256" key="3">
    <source>
        <dbReference type="ARBA" id="ARBA00022750"/>
    </source>
</evidence>
<keyword evidence="4" id="KW-0378">Hydrolase</keyword>
<dbReference type="SUPFAM" id="SSF53163">
    <property type="entry name" value="HybD-like"/>
    <property type="match status" value="1"/>
</dbReference>
<dbReference type="Proteomes" id="UP000054742">
    <property type="component" value="Unassembled WGS sequence"/>
</dbReference>
<evidence type="ECO:0000256" key="1">
    <source>
        <dbReference type="ARBA" id="ARBA00006814"/>
    </source>
</evidence>
<dbReference type="GO" id="GO:0016485">
    <property type="term" value="P:protein processing"/>
    <property type="evidence" value="ECO:0007669"/>
    <property type="project" value="TreeGrafter"/>
</dbReference>
<organism evidence="5 6">
    <name type="scientific">Legionella brunensis</name>
    <dbReference type="NCBI Taxonomy" id="29422"/>
    <lineage>
        <taxon>Bacteria</taxon>
        <taxon>Pseudomonadati</taxon>
        <taxon>Pseudomonadota</taxon>
        <taxon>Gammaproteobacteria</taxon>
        <taxon>Legionellales</taxon>
        <taxon>Legionellaceae</taxon>
        <taxon>Legionella</taxon>
    </lineage>
</organism>
<keyword evidence="6" id="KW-1185">Reference proteome</keyword>
<dbReference type="AlphaFoldDB" id="A0A0W0ST32"/>
<dbReference type="Pfam" id="PF01750">
    <property type="entry name" value="HycI"/>
    <property type="match status" value="1"/>
</dbReference>
<dbReference type="STRING" id="29422.Lbru_0496"/>
<evidence type="ECO:0000313" key="5">
    <source>
        <dbReference type="EMBL" id="KTC86555.1"/>
    </source>
</evidence>
<dbReference type="EMBL" id="LNXV01000004">
    <property type="protein sequence ID" value="KTC86555.1"/>
    <property type="molecule type" value="Genomic_DNA"/>
</dbReference>
<dbReference type="PATRIC" id="fig|29422.6.peg.520"/>
<dbReference type="RefSeq" id="WP_058440599.1">
    <property type="nucleotide sequence ID" value="NZ_CAAAHU010000025.1"/>
</dbReference>
<comment type="caution">
    <text evidence="5">The sequence shown here is derived from an EMBL/GenBank/DDBJ whole genome shotgun (WGS) entry which is preliminary data.</text>
</comment>
<keyword evidence="2" id="KW-0645">Protease</keyword>
<evidence type="ECO:0000256" key="2">
    <source>
        <dbReference type="ARBA" id="ARBA00022670"/>
    </source>
</evidence>
<dbReference type="GO" id="GO:0008047">
    <property type="term" value="F:enzyme activator activity"/>
    <property type="evidence" value="ECO:0007669"/>
    <property type="project" value="InterPro"/>
</dbReference>
<dbReference type="GO" id="GO:0004190">
    <property type="term" value="F:aspartic-type endopeptidase activity"/>
    <property type="evidence" value="ECO:0007669"/>
    <property type="project" value="UniProtKB-KW"/>
</dbReference>
<keyword evidence="3" id="KW-0064">Aspartyl protease</keyword>
<dbReference type="Gene3D" id="3.40.50.1450">
    <property type="entry name" value="HybD-like"/>
    <property type="match status" value="1"/>
</dbReference>
<dbReference type="InterPro" id="IPR023430">
    <property type="entry name" value="Pept_HybD-like_dom_sf"/>
</dbReference>